<dbReference type="EMBL" id="MRAE01000029">
    <property type="protein sequence ID" value="OOO64452.1"/>
    <property type="molecule type" value="Genomic_DNA"/>
</dbReference>
<organism evidence="4 6">
    <name type="scientific">Clostridium tepidum</name>
    <dbReference type="NCBI Taxonomy" id="1962263"/>
    <lineage>
        <taxon>Bacteria</taxon>
        <taxon>Bacillati</taxon>
        <taxon>Bacillota</taxon>
        <taxon>Clostridia</taxon>
        <taxon>Eubacteriales</taxon>
        <taxon>Clostridiaceae</taxon>
        <taxon>Clostridium</taxon>
    </lineage>
</organism>
<dbReference type="InterPro" id="IPR047926">
    <property type="entry name" value="Ni_dep_LarA"/>
</dbReference>
<evidence type="ECO:0000313" key="4">
    <source>
        <dbReference type="EMBL" id="OOO64452.1"/>
    </source>
</evidence>
<dbReference type="Pfam" id="PF09861">
    <property type="entry name" value="Lar_N"/>
    <property type="match status" value="1"/>
</dbReference>
<name>A0A1S9I2Q7_9CLOT</name>
<evidence type="ECO:0000313" key="5">
    <source>
        <dbReference type="Proteomes" id="UP000190206"/>
    </source>
</evidence>
<evidence type="ECO:0000313" key="3">
    <source>
        <dbReference type="EMBL" id="OOO62837.1"/>
    </source>
</evidence>
<evidence type="ECO:0000313" key="6">
    <source>
        <dbReference type="Proteomes" id="UP000190256"/>
    </source>
</evidence>
<dbReference type="InterPro" id="IPR043166">
    <property type="entry name" value="LarA-like_C"/>
</dbReference>
<comment type="caution">
    <text evidence="4">The sequence shown here is derived from an EMBL/GenBank/DDBJ whole genome shotgun (WGS) entry which is preliminary data.</text>
</comment>
<feature type="domain" description="LarA-like N-terminal" evidence="1">
    <location>
        <begin position="8"/>
        <end position="206"/>
    </location>
</feature>
<dbReference type="InterPro" id="IPR018657">
    <property type="entry name" value="LarA-like_N"/>
</dbReference>
<dbReference type="PANTHER" id="PTHR33171">
    <property type="entry name" value="LAR_N DOMAIN-CONTAINING PROTEIN"/>
    <property type="match status" value="1"/>
</dbReference>
<dbReference type="InterPro" id="IPR048520">
    <property type="entry name" value="LarA_C"/>
</dbReference>
<reference evidence="3 5" key="2">
    <citation type="submission" date="2016-12" db="EMBL/GenBank/DDBJ databases">
        <title>Clostridium tepidum sp. nov., a close relative of Clostridium sporogenes and Clostridium botulinum Group I.</title>
        <authorList>
            <person name="Dobritsa A.P."/>
            <person name="Kutumbaka K."/>
            <person name="Werner K."/>
            <person name="Samadpour M."/>
        </authorList>
    </citation>
    <scope>NUCLEOTIDE SEQUENCE [LARGE SCALE GENOMIC DNA]</scope>
    <source>
        <strain evidence="3 5">PE</strain>
    </source>
</reference>
<dbReference type="EMBL" id="MRAD01000004">
    <property type="protein sequence ID" value="OOO62837.1"/>
    <property type="molecule type" value="Genomic_DNA"/>
</dbReference>
<proteinExistence type="predicted"/>
<dbReference type="STRING" id="1962263.BS637_06015"/>
<dbReference type="OrthoDB" id="9770545at2"/>
<gene>
    <name evidence="3" type="ORF">BS637_06015</name>
    <name evidence="4" type="ORF">BS638_10630</name>
</gene>
<reference evidence="4 6" key="1">
    <citation type="submission" date="2016-12" db="EMBL/GenBank/DDBJ databases">
        <title>Clostridium tepidum sp. nov., a close relative of Clostridium sporogenes and Clostridium botulinum Group I.</title>
        <authorList>
            <person name="Dobritsa A.P."/>
            <person name="Kutumbaka K.K."/>
            <person name="Werner K."/>
            <person name="Wiedmann M."/>
            <person name="Asmus A."/>
            <person name="Samadpour M."/>
        </authorList>
    </citation>
    <scope>NUCLEOTIDE SEQUENCE [LARGE SCALE GENOMIC DNA]</scope>
    <source>
        <strain evidence="4 6">IEH 97212</strain>
    </source>
</reference>
<dbReference type="Proteomes" id="UP000190256">
    <property type="component" value="Unassembled WGS sequence"/>
</dbReference>
<dbReference type="GO" id="GO:0050043">
    <property type="term" value="F:lactate racemase activity"/>
    <property type="evidence" value="ECO:0007669"/>
    <property type="project" value="InterPro"/>
</dbReference>
<protein>
    <submittedName>
        <fullName evidence="4">Uncharacterized protein</fullName>
    </submittedName>
</protein>
<feature type="domain" description="Lactate racemase C-terminal" evidence="2">
    <location>
        <begin position="281"/>
        <end position="422"/>
    </location>
</feature>
<dbReference type="RefSeq" id="WP_078023864.1">
    <property type="nucleotide sequence ID" value="NZ_JADPGM010000004.1"/>
</dbReference>
<dbReference type="InterPro" id="IPR048068">
    <property type="entry name" value="LarA-like"/>
</dbReference>
<keyword evidence="5" id="KW-1185">Reference proteome</keyword>
<dbReference type="Gene3D" id="3.90.226.30">
    <property type="match status" value="1"/>
</dbReference>
<dbReference type="Gene3D" id="3.40.50.11440">
    <property type="match status" value="1"/>
</dbReference>
<dbReference type="Proteomes" id="UP000190206">
    <property type="component" value="Unassembled WGS sequence"/>
</dbReference>
<sequence>MQQLKLKYGKDYIKFSLPEEDILGVIDRNPWNLDKTEEEIIKDSLKNPICSAPLKELVHEGEKICIVIPDITRAWQRSSVYLPYIVEEIKEGGVKDEDIIFLSSTGTHRKQTKEEHKILIGEKLYKNYKVIDHISTKKEDLVYVGKTSYNTPVMINKLALECDHVILTGAIIYHFLVGYSGGKKAILPGISGFETVMANHSLALSKKLGEGENPNVRAGNIYENPIHNDMLEAASFIRPTFLFNVIIGPDGNIGAAVSGNYIKAHDKGREYVDKIDGVTIKEKADLVISTAGGFPKDINFYQSSKTIVNSREACKEGGTIIILSECSEGLGGDEGVKMMLTDFTNALDRERELRDNYSISKHTSYIACDTAEKFNLILVSNIDPDIMKNTKIKVVKTLEEALDIVKKEKGDHLKTYVLPHGANTLPKLA</sequence>
<evidence type="ECO:0000259" key="2">
    <source>
        <dbReference type="Pfam" id="PF21113"/>
    </source>
</evidence>
<evidence type="ECO:0000259" key="1">
    <source>
        <dbReference type="Pfam" id="PF09861"/>
    </source>
</evidence>
<dbReference type="Pfam" id="PF21113">
    <property type="entry name" value="LarA_C"/>
    <property type="match status" value="1"/>
</dbReference>
<accession>A0A1S9I2Q7</accession>
<dbReference type="NCBIfam" id="NF033504">
    <property type="entry name" value="Ni_dep_LarA"/>
    <property type="match status" value="1"/>
</dbReference>
<dbReference type="AlphaFoldDB" id="A0A1S9I2Q7"/>
<dbReference type="PANTHER" id="PTHR33171:SF17">
    <property type="entry name" value="LARA-LIKE N-TERMINAL DOMAIN-CONTAINING PROTEIN"/>
    <property type="match status" value="1"/>
</dbReference>